<accession>V5SIZ2</accession>
<organism evidence="2 3">
    <name type="scientific">Hyphomicrobium nitrativorans NL23</name>
    <dbReference type="NCBI Taxonomy" id="1029756"/>
    <lineage>
        <taxon>Bacteria</taxon>
        <taxon>Pseudomonadati</taxon>
        <taxon>Pseudomonadota</taxon>
        <taxon>Alphaproteobacteria</taxon>
        <taxon>Hyphomicrobiales</taxon>
        <taxon>Hyphomicrobiaceae</taxon>
        <taxon>Hyphomicrobium</taxon>
    </lineage>
</organism>
<dbReference type="STRING" id="1029756.W911_06795"/>
<dbReference type="KEGG" id="hni:W911_06795"/>
<dbReference type="Proteomes" id="UP000018542">
    <property type="component" value="Chromosome"/>
</dbReference>
<sequence>MVHSIFELGPRPSSGDVLPDNRDTHHLLPGLAARDDDGADGDGADAAILDGCGCNAGP</sequence>
<evidence type="ECO:0000313" key="3">
    <source>
        <dbReference type="Proteomes" id="UP000018542"/>
    </source>
</evidence>
<dbReference type="HOGENOM" id="CLU_2973325_0_0_5"/>
<dbReference type="AlphaFoldDB" id="V5SIZ2"/>
<dbReference type="EMBL" id="CP006912">
    <property type="protein sequence ID" value="AHB50055.1"/>
    <property type="molecule type" value="Genomic_DNA"/>
</dbReference>
<dbReference type="PATRIC" id="fig|1029756.8.peg.1422"/>
<reference evidence="2 3" key="1">
    <citation type="journal article" date="2014" name="Genome Announc.">
        <title>Complete Genome Sequence of Hyphomicrobium nitrativorans Strain NL23, a Denitrifying Bacterium Isolated from Biofilm of a Methanol-Fed Denitrification System Treating Seawater at the Montreal Biodome.</title>
        <authorList>
            <person name="Martineau C."/>
            <person name="Villeneuve C."/>
            <person name="Mauffrey F."/>
            <person name="Villemur R."/>
        </authorList>
    </citation>
    <scope>NUCLEOTIDE SEQUENCE [LARGE SCALE GENOMIC DNA]</scope>
    <source>
        <strain evidence="2">NL23</strain>
    </source>
</reference>
<feature type="region of interest" description="Disordered" evidence="1">
    <location>
        <begin position="1"/>
        <end position="39"/>
    </location>
</feature>
<evidence type="ECO:0000313" key="2">
    <source>
        <dbReference type="EMBL" id="AHB50055.1"/>
    </source>
</evidence>
<protein>
    <submittedName>
        <fullName evidence="2">Uncharacterized protein</fullName>
    </submittedName>
</protein>
<evidence type="ECO:0000256" key="1">
    <source>
        <dbReference type="SAM" id="MobiDB-lite"/>
    </source>
</evidence>
<name>V5SIZ2_9HYPH</name>
<gene>
    <name evidence="2" type="ORF">W911_06795</name>
</gene>
<proteinExistence type="predicted"/>
<keyword evidence="3" id="KW-1185">Reference proteome</keyword>